<evidence type="ECO:0000313" key="2">
    <source>
        <dbReference type="EMBL" id="AFM11761.1"/>
    </source>
</evidence>
<dbReference type="STRING" id="869212.Turpa_1113"/>
<dbReference type="RefSeq" id="WP_014802278.1">
    <property type="nucleotide sequence ID" value="NC_018020.1"/>
</dbReference>
<accession>I4B3A4</accession>
<dbReference type="EMBL" id="CP002959">
    <property type="protein sequence ID" value="AFM11761.1"/>
    <property type="molecule type" value="Genomic_DNA"/>
</dbReference>
<reference evidence="2 3" key="1">
    <citation type="submission" date="2012-06" db="EMBL/GenBank/DDBJ databases">
        <title>The complete chromosome of genome of Turneriella parva DSM 21527.</title>
        <authorList>
            <consortium name="US DOE Joint Genome Institute (JGI-PGF)"/>
            <person name="Lucas S."/>
            <person name="Han J."/>
            <person name="Lapidus A."/>
            <person name="Bruce D."/>
            <person name="Goodwin L."/>
            <person name="Pitluck S."/>
            <person name="Peters L."/>
            <person name="Kyrpides N."/>
            <person name="Mavromatis K."/>
            <person name="Ivanova N."/>
            <person name="Mikhailova N."/>
            <person name="Chertkov O."/>
            <person name="Detter J.C."/>
            <person name="Tapia R."/>
            <person name="Han C."/>
            <person name="Land M."/>
            <person name="Hauser L."/>
            <person name="Markowitz V."/>
            <person name="Cheng J.-F."/>
            <person name="Hugenholtz P."/>
            <person name="Woyke T."/>
            <person name="Wu D."/>
            <person name="Gronow S."/>
            <person name="Wellnitz S."/>
            <person name="Brambilla E."/>
            <person name="Klenk H.-P."/>
            <person name="Eisen J.A."/>
        </authorList>
    </citation>
    <scope>NUCLEOTIDE SEQUENCE [LARGE SCALE GENOMIC DNA]</scope>
    <source>
        <strain evidence="3">ATCC BAA-1111 / DSM 21527 / NCTC 11395 / H</strain>
    </source>
</reference>
<name>I4B3A4_TURPD</name>
<dbReference type="KEGG" id="tpx:Turpa_1113"/>
<feature type="chain" id="PRO_5003686261" description="Outer membrane protein beta-barrel domain-containing protein" evidence="1">
    <location>
        <begin position="38"/>
        <end position="515"/>
    </location>
</feature>
<feature type="signal peptide" evidence="1">
    <location>
        <begin position="1"/>
        <end position="37"/>
    </location>
</feature>
<dbReference type="HOGENOM" id="CLU_528853_0_0_12"/>
<gene>
    <name evidence="2" type="ordered locus">Turpa_1113</name>
</gene>
<evidence type="ECO:0008006" key="4">
    <source>
        <dbReference type="Google" id="ProtNLM"/>
    </source>
</evidence>
<dbReference type="AlphaFoldDB" id="I4B3A4"/>
<organism evidence="2 3">
    <name type="scientific">Turneriella parva (strain ATCC BAA-1111 / DSM 21527 / NCTC 11395 / H)</name>
    <name type="common">Leptospira parva</name>
    <dbReference type="NCBI Taxonomy" id="869212"/>
    <lineage>
        <taxon>Bacteria</taxon>
        <taxon>Pseudomonadati</taxon>
        <taxon>Spirochaetota</taxon>
        <taxon>Spirochaetia</taxon>
        <taxon>Leptospirales</taxon>
        <taxon>Leptospiraceae</taxon>
        <taxon>Turneriella</taxon>
    </lineage>
</organism>
<keyword evidence="1" id="KW-0732">Signal</keyword>
<keyword evidence="3" id="KW-1185">Reference proteome</keyword>
<proteinExistence type="predicted"/>
<sequence>MLFDRAWRAAAVAAPTMKLLIISMAIVSVQAAAPVFAETPPPAKPSELARVAILEFQDNTGQKNYGWVKTSLPDAINSSMKDQFEFQRAEVTGASKNLEKAKLSAGEVDAQNVNAFAEQQGLDIVIFGNFHYEAKTRMAVFTAEVYHHKGKRVIGTVVQQSKLNNDVFGTIDTISKKIVEHIYRFSLDLTEQQVVAKTEQSVRLLVLVPTWTNDAQKKAAVSELEVQKKELRKKYPAEFLTIFEFFNVKKTPAADQQQIEGFAKSRNDGAISEWLKAQKVKNAMIVFVSDNKVSLRPVVEGNSKPPVTYAVSASAAEKAGTIDAAVTASGMGVNLQKTTLKKDPGIRDRFSLAGGMFLLAPIGTGSDKMSAAPGLEIQALYRVVNLWAFQLGAAASLHGSWQKSYLKTGDEDFTLQHYTALAGPALIVPMPFYRSLEVQVLLLGGAAYSHLEKFKYVDTPLTFSGVNAAVSAQTEVRWHILLGVFVGVGASYHRIFYSGTDMSYLNTSLRAGYRF</sequence>
<evidence type="ECO:0000256" key="1">
    <source>
        <dbReference type="SAM" id="SignalP"/>
    </source>
</evidence>
<evidence type="ECO:0000313" key="3">
    <source>
        <dbReference type="Proteomes" id="UP000006048"/>
    </source>
</evidence>
<dbReference type="Proteomes" id="UP000006048">
    <property type="component" value="Chromosome"/>
</dbReference>
<protein>
    <recommendedName>
        <fullName evidence="4">Outer membrane protein beta-barrel domain-containing protein</fullName>
    </recommendedName>
</protein>